<proteinExistence type="predicted"/>
<dbReference type="Gene3D" id="1.10.1670.10">
    <property type="entry name" value="Helix-hairpin-Helix base-excision DNA repair enzymes (C-terminal)"/>
    <property type="match status" value="1"/>
</dbReference>
<keyword evidence="2" id="KW-1185">Reference proteome</keyword>
<evidence type="ECO:0000313" key="1">
    <source>
        <dbReference type="EMBL" id="ADM27839.1"/>
    </source>
</evidence>
<organism evidence="1 2">
    <name type="scientific">Ignisphaera aggregans (strain DSM 17230 / JCM 13409 / AQ1.S1)</name>
    <dbReference type="NCBI Taxonomy" id="583356"/>
    <lineage>
        <taxon>Archaea</taxon>
        <taxon>Thermoproteota</taxon>
        <taxon>Thermoprotei</taxon>
        <taxon>Desulfurococcales</taxon>
        <taxon>Desulfurococcaceae</taxon>
        <taxon>Ignisphaera</taxon>
    </lineage>
</organism>
<protein>
    <submittedName>
        <fullName evidence="1">Iron-sulfur cluster loop</fullName>
    </submittedName>
</protein>
<reference evidence="1 2" key="1">
    <citation type="journal article" date="2010" name="Stand. Genomic Sci.">
        <title>Complete genome sequence of Ignisphaera aggregans type strain (AQ1.S1).</title>
        <authorList>
            <person name="Goker M."/>
            <person name="Held B."/>
            <person name="Lapidus A."/>
            <person name="Nolan M."/>
            <person name="Spring S."/>
            <person name="Yasawong M."/>
            <person name="Lucas S."/>
            <person name="Glavina Del Rio T."/>
            <person name="Tice H."/>
            <person name="Cheng J.F."/>
            <person name="Goodwin L."/>
            <person name="Tapia R."/>
            <person name="Pitluck S."/>
            <person name="Liolios K."/>
            <person name="Ivanova N."/>
            <person name="Mavromatis K."/>
            <person name="Mikhailova N."/>
            <person name="Pati A."/>
            <person name="Chen A."/>
            <person name="Palaniappan K."/>
            <person name="Brambilla E."/>
            <person name="Land M."/>
            <person name="Hauser L."/>
            <person name="Chang Y.J."/>
            <person name="Jeffries C.D."/>
            <person name="Brettin T."/>
            <person name="Detter J.C."/>
            <person name="Han C."/>
            <person name="Rohde M."/>
            <person name="Sikorski J."/>
            <person name="Woyke T."/>
            <person name="Bristow J."/>
            <person name="Eisen J.A."/>
            <person name="Markowitz V."/>
            <person name="Hugenholtz P."/>
            <person name="Kyrpides N.C."/>
            <person name="Klenk H.P."/>
        </authorList>
    </citation>
    <scope>NUCLEOTIDE SEQUENCE [LARGE SCALE GENOMIC DNA]</scope>
    <source>
        <strain evidence="2">DSM 17230 / JCM 13409 / AQ1.S1</strain>
    </source>
</reference>
<name>E0SNP3_IGNAA</name>
<dbReference type="InterPro" id="IPR023170">
    <property type="entry name" value="HhH_base_excis_C"/>
</dbReference>
<dbReference type="InterPro" id="IPR011257">
    <property type="entry name" value="DNA_glycosylase"/>
</dbReference>
<dbReference type="GO" id="GO:0006281">
    <property type="term" value="P:DNA repair"/>
    <property type="evidence" value="ECO:0007669"/>
    <property type="project" value="InterPro"/>
</dbReference>
<dbReference type="KEGG" id="iag:Igag_1025"/>
<accession>E0SNP3</accession>
<dbReference type="BioCyc" id="IAGG583356:GHAH-1007-MONOMER"/>
<gene>
    <name evidence="1" type="ordered locus">Igag_1025</name>
</gene>
<dbReference type="HOGENOM" id="CLU_835761_0_0_2"/>
<evidence type="ECO:0000313" key="2">
    <source>
        <dbReference type="Proteomes" id="UP000001304"/>
    </source>
</evidence>
<dbReference type="SUPFAM" id="SSF48150">
    <property type="entry name" value="DNA-glycosylase"/>
    <property type="match status" value="1"/>
</dbReference>
<dbReference type="Proteomes" id="UP000001304">
    <property type="component" value="Chromosome"/>
</dbReference>
<dbReference type="GO" id="GO:0003824">
    <property type="term" value="F:catalytic activity"/>
    <property type="evidence" value="ECO:0007669"/>
    <property type="project" value="InterPro"/>
</dbReference>
<dbReference type="EMBL" id="CP002098">
    <property type="protein sequence ID" value="ADM27839.1"/>
    <property type="molecule type" value="Genomic_DNA"/>
</dbReference>
<sequence>MPSLNHVQIEEVARVVQGMGIEPMNLYDPLYYPESNEPIDRVLMYFIVMVAMDHRLSKYGRVYQVELEGRVYRGADLLYRLGKIRYDKHPDFFEPINLTKIDVNDVIKWLSIGGASPPDPEIRAFLLRDIGEKIIKVFDGDPTNIIRYSSGYLRRDYGYGFIDILKVFRAYQDPVEKKSFLLAKFLSYRGLLKISDPLNKRVPVDNHLTRIAIRLGLIDLENIYREKIVRNEVFTYDEDILIRMSVREAYRYLSDIAKIDPFHLDDFLWSFGRTICVRDKPMCTKCLFKEICPSYRSNLFLNEHRYEDTWYY</sequence>
<dbReference type="AlphaFoldDB" id="E0SNP3"/>